<dbReference type="AlphaFoldDB" id="A0A8J2JG11"/>
<dbReference type="Proteomes" id="UP000708208">
    <property type="component" value="Unassembled WGS sequence"/>
</dbReference>
<gene>
    <name evidence="1" type="ORF">AFUS01_LOCUS8314</name>
</gene>
<name>A0A8J2JG11_9HEXA</name>
<reference evidence="1" key="1">
    <citation type="submission" date="2021-06" db="EMBL/GenBank/DDBJ databases">
        <authorList>
            <person name="Hodson N. C."/>
            <person name="Mongue J. A."/>
            <person name="Jaron S. K."/>
        </authorList>
    </citation>
    <scope>NUCLEOTIDE SEQUENCE</scope>
</reference>
<evidence type="ECO:0000313" key="2">
    <source>
        <dbReference type="Proteomes" id="UP000708208"/>
    </source>
</evidence>
<feature type="non-terminal residue" evidence="1">
    <location>
        <position position="27"/>
    </location>
</feature>
<protein>
    <submittedName>
        <fullName evidence="1">Uncharacterized protein</fullName>
    </submittedName>
</protein>
<keyword evidence="2" id="KW-1185">Reference proteome</keyword>
<comment type="caution">
    <text evidence="1">The sequence shown here is derived from an EMBL/GenBank/DDBJ whole genome shotgun (WGS) entry which is preliminary data.</text>
</comment>
<proteinExistence type="predicted"/>
<dbReference type="Pfam" id="PF13896">
    <property type="entry name" value="Glyco_transf_49"/>
    <property type="match status" value="1"/>
</dbReference>
<accession>A0A8J2JG11</accession>
<feature type="non-terminal residue" evidence="1">
    <location>
        <position position="1"/>
    </location>
</feature>
<evidence type="ECO:0000313" key="1">
    <source>
        <dbReference type="EMBL" id="CAG7718961.1"/>
    </source>
</evidence>
<organism evidence="1 2">
    <name type="scientific">Allacma fusca</name>
    <dbReference type="NCBI Taxonomy" id="39272"/>
    <lineage>
        <taxon>Eukaryota</taxon>
        <taxon>Metazoa</taxon>
        <taxon>Ecdysozoa</taxon>
        <taxon>Arthropoda</taxon>
        <taxon>Hexapoda</taxon>
        <taxon>Collembola</taxon>
        <taxon>Symphypleona</taxon>
        <taxon>Sminthuridae</taxon>
        <taxon>Allacma</taxon>
    </lineage>
</organism>
<dbReference type="EMBL" id="CAJVCH010057516">
    <property type="protein sequence ID" value="CAG7718961.1"/>
    <property type="molecule type" value="Genomic_DNA"/>
</dbReference>
<sequence>IQAYLLCVLDYEFFVLNNAFVVHRPGI</sequence>